<proteinExistence type="predicted"/>
<dbReference type="AlphaFoldDB" id="A0A5C3PFX8"/>
<feature type="non-terminal residue" evidence="1">
    <location>
        <position position="128"/>
    </location>
</feature>
<dbReference type="Proteomes" id="UP000308197">
    <property type="component" value="Unassembled WGS sequence"/>
</dbReference>
<reference evidence="1 2" key="1">
    <citation type="journal article" date="2019" name="Nat. Ecol. Evol.">
        <title>Megaphylogeny resolves global patterns of mushroom evolution.</title>
        <authorList>
            <person name="Varga T."/>
            <person name="Krizsan K."/>
            <person name="Foldi C."/>
            <person name="Dima B."/>
            <person name="Sanchez-Garcia M."/>
            <person name="Sanchez-Ramirez S."/>
            <person name="Szollosi G.J."/>
            <person name="Szarkandi J.G."/>
            <person name="Papp V."/>
            <person name="Albert L."/>
            <person name="Andreopoulos W."/>
            <person name="Angelini C."/>
            <person name="Antonin V."/>
            <person name="Barry K.W."/>
            <person name="Bougher N.L."/>
            <person name="Buchanan P."/>
            <person name="Buyck B."/>
            <person name="Bense V."/>
            <person name="Catcheside P."/>
            <person name="Chovatia M."/>
            <person name="Cooper J."/>
            <person name="Damon W."/>
            <person name="Desjardin D."/>
            <person name="Finy P."/>
            <person name="Geml J."/>
            <person name="Haridas S."/>
            <person name="Hughes K."/>
            <person name="Justo A."/>
            <person name="Karasinski D."/>
            <person name="Kautmanova I."/>
            <person name="Kiss B."/>
            <person name="Kocsube S."/>
            <person name="Kotiranta H."/>
            <person name="LaButti K.M."/>
            <person name="Lechner B.E."/>
            <person name="Liimatainen K."/>
            <person name="Lipzen A."/>
            <person name="Lukacs Z."/>
            <person name="Mihaltcheva S."/>
            <person name="Morgado L.N."/>
            <person name="Niskanen T."/>
            <person name="Noordeloos M.E."/>
            <person name="Ohm R.A."/>
            <person name="Ortiz-Santana B."/>
            <person name="Ovrebo C."/>
            <person name="Racz N."/>
            <person name="Riley R."/>
            <person name="Savchenko A."/>
            <person name="Shiryaev A."/>
            <person name="Soop K."/>
            <person name="Spirin V."/>
            <person name="Szebenyi C."/>
            <person name="Tomsovsky M."/>
            <person name="Tulloss R.E."/>
            <person name="Uehling J."/>
            <person name="Grigoriev I.V."/>
            <person name="Vagvolgyi C."/>
            <person name="Papp T."/>
            <person name="Martin F.M."/>
            <person name="Miettinen O."/>
            <person name="Hibbett D.S."/>
            <person name="Nagy L.G."/>
        </authorList>
    </citation>
    <scope>NUCLEOTIDE SEQUENCE [LARGE SCALE GENOMIC DNA]</scope>
    <source>
        <strain evidence="1 2">HHB13444</strain>
    </source>
</reference>
<accession>A0A5C3PFX8</accession>
<keyword evidence="2" id="KW-1185">Reference proteome</keyword>
<sequence length="128" mass="14775">HIDLYDVLLRPTRPLQVGEQISIRALSLVAYHSPGSCPEGRRLYDTYDPSIQGPIVAVRAEEKDVVEFVVHNLRRESPVRWVYLSVQYIPGVTAQMDLIGRARRWFLQARLPRTRMVPIEWGAQVLVR</sequence>
<evidence type="ECO:0000313" key="1">
    <source>
        <dbReference type="EMBL" id="TFK87769.1"/>
    </source>
</evidence>
<protein>
    <submittedName>
        <fullName evidence="1">Uncharacterized protein</fullName>
    </submittedName>
</protein>
<dbReference type="InParanoid" id="A0A5C3PFX8"/>
<organism evidence="1 2">
    <name type="scientific">Polyporus arcularius HHB13444</name>
    <dbReference type="NCBI Taxonomy" id="1314778"/>
    <lineage>
        <taxon>Eukaryota</taxon>
        <taxon>Fungi</taxon>
        <taxon>Dikarya</taxon>
        <taxon>Basidiomycota</taxon>
        <taxon>Agaricomycotina</taxon>
        <taxon>Agaricomycetes</taxon>
        <taxon>Polyporales</taxon>
        <taxon>Polyporaceae</taxon>
        <taxon>Polyporus</taxon>
    </lineage>
</organism>
<feature type="non-terminal residue" evidence="1">
    <location>
        <position position="1"/>
    </location>
</feature>
<gene>
    <name evidence="1" type="ORF">K466DRAFT_443806</name>
</gene>
<name>A0A5C3PFX8_9APHY</name>
<evidence type="ECO:0000313" key="2">
    <source>
        <dbReference type="Proteomes" id="UP000308197"/>
    </source>
</evidence>
<dbReference type="EMBL" id="ML211139">
    <property type="protein sequence ID" value="TFK87769.1"/>
    <property type="molecule type" value="Genomic_DNA"/>
</dbReference>